<dbReference type="PROSITE" id="PS50240">
    <property type="entry name" value="TRYPSIN_DOM"/>
    <property type="match status" value="1"/>
</dbReference>
<dbReference type="EMBL" id="JAATIS010003638">
    <property type="protein sequence ID" value="KAG2463811.1"/>
    <property type="molecule type" value="Genomic_DNA"/>
</dbReference>
<feature type="region of interest" description="Disordered" evidence="3">
    <location>
        <begin position="105"/>
        <end position="127"/>
    </location>
</feature>
<dbReference type="SMART" id="SM00020">
    <property type="entry name" value="Tryp_SPc"/>
    <property type="match status" value="1"/>
</dbReference>
<reference evidence="5 6" key="1">
    <citation type="journal article" date="2021" name="Cell">
        <title>Tracing the genetic footprints of vertebrate landing in non-teleost ray-finned fishes.</title>
        <authorList>
            <person name="Bi X."/>
            <person name="Wang K."/>
            <person name="Yang L."/>
            <person name="Pan H."/>
            <person name="Jiang H."/>
            <person name="Wei Q."/>
            <person name="Fang M."/>
            <person name="Yu H."/>
            <person name="Zhu C."/>
            <person name="Cai Y."/>
            <person name="He Y."/>
            <person name="Gan X."/>
            <person name="Zeng H."/>
            <person name="Yu D."/>
            <person name="Zhu Y."/>
            <person name="Jiang H."/>
            <person name="Qiu Q."/>
            <person name="Yang H."/>
            <person name="Zhang Y.E."/>
            <person name="Wang W."/>
            <person name="Zhu M."/>
            <person name="He S."/>
            <person name="Zhang G."/>
        </authorList>
    </citation>
    <scope>NUCLEOTIDE SEQUENCE [LARGE SCALE GENOMIC DNA]</scope>
    <source>
        <strain evidence="5">Bchr_013</strain>
    </source>
</reference>
<dbReference type="SUPFAM" id="SSF50494">
    <property type="entry name" value="Trypsin-like serine proteases"/>
    <property type="match status" value="1"/>
</dbReference>
<evidence type="ECO:0000256" key="1">
    <source>
        <dbReference type="ARBA" id="ARBA00023157"/>
    </source>
</evidence>
<keyword evidence="2" id="KW-0378">Hydrolase</keyword>
<protein>
    <submittedName>
        <fullName evidence="5">MCT1A protease</fullName>
    </submittedName>
</protein>
<dbReference type="PANTHER" id="PTHR24276">
    <property type="entry name" value="POLYSERASE-RELATED"/>
    <property type="match status" value="1"/>
</dbReference>
<feature type="region of interest" description="Disordered" evidence="3">
    <location>
        <begin position="1"/>
        <end position="91"/>
    </location>
</feature>
<dbReference type="PANTHER" id="PTHR24276:SF96">
    <property type="entry name" value="PEPTIDASE S1 DOMAIN-CONTAINING PROTEIN"/>
    <property type="match status" value="1"/>
</dbReference>
<gene>
    <name evidence="5" type="primary">Mct1a_0</name>
    <name evidence="5" type="ORF">GTO96_0003231</name>
</gene>
<dbReference type="CDD" id="cd00190">
    <property type="entry name" value="Tryp_SPc"/>
    <property type="match status" value="1"/>
</dbReference>
<dbReference type="InterPro" id="IPR018114">
    <property type="entry name" value="TRYPSIN_HIS"/>
</dbReference>
<evidence type="ECO:0000256" key="2">
    <source>
        <dbReference type="RuleBase" id="RU363034"/>
    </source>
</evidence>
<dbReference type="InterPro" id="IPR050430">
    <property type="entry name" value="Peptidase_S1"/>
</dbReference>
<feature type="compositionally biased region" description="Basic and acidic residues" evidence="3">
    <location>
        <begin position="9"/>
        <end position="20"/>
    </location>
</feature>
<evidence type="ECO:0000259" key="4">
    <source>
        <dbReference type="PROSITE" id="PS50240"/>
    </source>
</evidence>
<dbReference type="InterPro" id="IPR001254">
    <property type="entry name" value="Trypsin_dom"/>
</dbReference>
<name>A0A8X8BQ76_POLSE</name>
<keyword evidence="2" id="KW-0720">Serine protease</keyword>
<feature type="compositionally biased region" description="Acidic residues" evidence="3">
    <location>
        <begin position="36"/>
        <end position="45"/>
    </location>
</feature>
<keyword evidence="1" id="KW-1015">Disulfide bond</keyword>
<feature type="non-terminal residue" evidence="5">
    <location>
        <position position="1"/>
    </location>
</feature>
<dbReference type="PROSITE" id="PS00135">
    <property type="entry name" value="TRYPSIN_SER"/>
    <property type="match status" value="1"/>
</dbReference>
<evidence type="ECO:0000313" key="6">
    <source>
        <dbReference type="Proteomes" id="UP000886611"/>
    </source>
</evidence>
<dbReference type="GO" id="GO:0004252">
    <property type="term" value="F:serine-type endopeptidase activity"/>
    <property type="evidence" value="ECO:0007669"/>
    <property type="project" value="InterPro"/>
</dbReference>
<dbReference type="GO" id="GO:0006508">
    <property type="term" value="P:proteolysis"/>
    <property type="evidence" value="ECO:0007669"/>
    <property type="project" value="UniProtKB-KW"/>
</dbReference>
<comment type="caution">
    <text evidence="5">The sequence shown here is derived from an EMBL/GenBank/DDBJ whole genome shotgun (WGS) entry which is preliminary data.</text>
</comment>
<dbReference type="InterPro" id="IPR043504">
    <property type="entry name" value="Peptidase_S1_PA_chymotrypsin"/>
</dbReference>
<dbReference type="InterPro" id="IPR033116">
    <property type="entry name" value="TRYPSIN_SER"/>
</dbReference>
<dbReference type="Pfam" id="PF00089">
    <property type="entry name" value="Trypsin"/>
    <property type="match status" value="1"/>
</dbReference>
<organism evidence="5 6">
    <name type="scientific">Polypterus senegalus</name>
    <name type="common">Senegal bichir</name>
    <dbReference type="NCBI Taxonomy" id="55291"/>
    <lineage>
        <taxon>Eukaryota</taxon>
        <taxon>Metazoa</taxon>
        <taxon>Chordata</taxon>
        <taxon>Craniata</taxon>
        <taxon>Vertebrata</taxon>
        <taxon>Euteleostomi</taxon>
        <taxon>Actinopterygii</taxon>
        <taxon>Polypteriformes</taxon>
        <taxon>Polypteridae</taxon>
        <taxon>Polypterus</taxon>
    </lineage>
</organism>
<evidence type="ECO:0000256" key="3">
    <source>
        <dbReference type="SAM" id="MobiDB-lite"/>
    </source>
</evidence>
<dbReference type="Proteomes" id="UP000886611">
    <property type="component" value="Unassembled WGS sequence"/>
</dbReference>
<feature type="compositionally biased region" description="Acidic residues" evidence="3">
    <location>
        <begin position="112"/>
        <end position="121"/>
    </location>
</feature>
<accession>A0A8X8BQ76</accession>
<keyword evidence="6" id="KW-1185">Reference proteome</keyword>
<sequence>MSCLMGKCTDQHRWGHRNENAAEDSATAQGSVWGEIEMEEGDDNAPEPYDGFKRPAKKRQAGEEEGTARKRSNVTACAAEEGEGPAAAPPVTQGRYAALAEADSENAAGLSEGDEEAEGEMSDSSTVSDLQECKGAFGYKIVDGNETAVNSRPYMVFLLIQRPNKTVACGGSLIRQDVVLTAAHCNGDQNVANARLIQYAQINTPVAVNNPCSVAGWGQTANLSHPSDVLREVQVTVQQVNAQTINARGTGRRGVCRGDSGGPLICNGVNIVVGVASYIRPGNCDDPGRNDVYTKVSAYSQWINQTMGTMLR</sequence>
<dbReference type="Gene3D" id="2.40.10.10">
    <property type="entry name" value="Trypsin-like serine proteases"/>
    <property type="match status" value="3"/>
</dbReference>
<dbReference type="PROSITE" id="PS00134">
    <property type="entry name" value="TRYPSIN_HIS"/>
    <property type="match status" value="1"/>
</dbReference>
<proteinExistence type="predicted"/>
<feature type="domain" description="Peptidase S1" evidence="4">
    <location>
        <begin position="141"/>
        <end position="308"/>
    </location>
</feature>
<keyword evidence="2 5" id="KW-0645">Protease</keyword>
<dbReference type="InterPro" id="IPR009003">
    <property type="entry name" value="Peptidase_S1_PA"/>
</dbReference>
<dbReference type="AlphaFoldDB" id="A0A8X8BQ76"/>
<evidence type="ECO:0000313" key="5">
    <source>
        <dbReference type="EMBL" id="KAG2463811.1"/>
    </source>
</evidence>
<feature type="non-terminal residue" evidence="5">
    <location>
        <position position="312"/>
    </location>
</feature>